<dbReference type="InterPro" id="IPR038753">
    <property type="entry name" value="NFKBIL1"/>
</dbReference>
<name>A0A024S3S0_HYPJR</name>
<keyword evidence="3" id="KW-0677">Repeat</keyword>
<dbReference type="OrthoDB" id="412109at2759"/>
<dbReference type="Proteomes" id="UP000024376">
    <property type="component" value="Unassembled WGS sequence"/>
</dbReference>
<gene>
    <name evidence="7" type="ORF">M419DRAFT_142526</name>
</gene>
<evidence type="ECO:0000256" key="2">
    <source>
        <dbReference type="ARBA" id="ARBA00022553"/>
    </source>
</evidence>
<comment type="subcellular location">
    <subcellularLocation>
        <location evidence="1">Nucleus</location>
    </subcellularLocation>
</comment>
<evidence type="ECO:0000256" key="5">
    <source>
        <dbReference type="ARBA" id="ARBA00023242"/>
    </source>
</evidence>
<dbReference type="PANTHER" id="PTHR15263">
    <property type="entry name" value="I-KAPPA-B-LIKE PROTEIN IKBL"/>
    <property type="match status" value="1"/>
</dbReference>
<feature type="compositionally biased region" description="Basic and acidic residues" evidence="6">
    <location>
        <begin position="23"/>
        <end position="38"/>
    </location>
</feature>
<evidence type="ECO:0000313" key="8">
    <source>
        <dbReference type="Proteomes" id="UP000024376"/>
    </source>
</evidence>
<evidence type="ECO:0000256" key="1">
    <source>
        <dbReference type="ARBA" id="ARBA00004123"/>
    </source>
</evidence>
<keyword evidence="5" id="KW-0539">Nucleus</keyword>
<dbReference type="GO" id="GO:0043124">
    <property type="term" value="P:negative regulation of canonical NF-kappaB signal transduction"/>
    <property type="evidence" value="ECO:0007669"/>
    <property type="project" value="InterPro"/>
</dbReference>
<evidence type="ECO:0000256" key="3">
    <source>
        <dbReference type="ARBA" id="ARBA00022737"/>
    </source>
</evidence>
<feature type="compositionally biased region" description="Pro residues" evidence="6">
    <location>
        <begin position="102"/>
        <end position="114"/>
    </location>
</feature>
<reference evidence="8" key="1">
    <citation type="journal article" date="2013" name="Ind. Biotechnol.">
        <title>Comparative genomics analysis of Trichoderma reesei strains.</title>
        <authorList>
            <person name="Koike H."/>
            <person name="Aerts A."/>
            <person name="LaButti K."/>
            <person name="Grigoriev I.V."/>
            <person name="Baker S.E."/>
        </authorList>
    </citation>
    <scope>NUCLEOTIDE SEQUENCE [LARGE SCALE GENOMIC DNA]</scope>
    <source>
        <strain evidence="8">ATCC 56765 / BCRC 32924 / NRRL 11460 / Rut C-30</strain>
    </source>
</reference>
<dbReference type="HOGENOM" id="CLU_043194_1_0_1"/>
<dbReference type="GO" id="GO:0005634">
    <property type="term" value="C:nucleus"/>
    <property type="evidence" value="ECO:0007669"/>
    <property type="project" value="UniProtKB-SubCell"/>
</dbReference>
<evidence type="ECO:0000256" key="6">
    <source>
        <dbReference type="SAM" id="MobiDB-lite"/>
    </source>
</evidence>
<protein>
    <recommendedName>
        <fullName evidence="9">J domain-containing protein</fullName>
    </recommendedName>
</protein>
<feature type="compositionally biased region" description="Basic residues" evidence="6">
    <location>
        <begin position="83"/>
        <end position="99"/>
    </location>
</feature>
<evidence type="ECO:0008006" key="9">
    <source>
        <dbReference type="Google" id="ProtNLM"/>
    </source>
</evidence>
<dbReference type="AlphaFoldDB" id="A0A024S3S0"/>
<keyword evidence="2" id="KW-0597">Phosphoprotein</keyword>
<evidence type="ECO:0000313" key="7">
    <source>
        <dbReference type="EMBL" id="ETR99125.1"/>
    </source>
</evidence>
<accession>A0A024S3S0</accession>
<dbReference type="KEGG" id="trr:M419DRAFT_142526"/>
<feature type="region of interest" description="Disordered" evidence="6">
    <location>
        <begin position="1"/>
        <end position="125"/>
    </location>
</feature>
<organism evidence="7 8">
    <name type="scientific">Hypocrea jecorina (strain ATCC 56765 / BCRC 32924 / NRRL 11460 / Rut C-30)</name>
    <name type="common">Trichoderma reesei</name>
    <dbReference type="NCBI Taxonomy" id="1344414"/>
    <lineage>
        <taxon>Eukaryota</taxon>
        <taxon>Fungi</taxon>
        <taxon>Dikarya</taxon>
        <taxon>Ascomycota</taxon>
        <taxon>Pezizomycotina</taxon>
        <taxon>Sordariomycetes</taxon>
        <taxon>Hypocreomycetidae</taxon>
        <taxon>Hypocreales</taxon>
        <taxon>Hypocreaceae</taxon>
        <taxon>Trichoderma</taxon>
    </lineage>
</organism>
<keyword evidence="4" id="KW-0040">ANK repeat</keyword>
<feature type="compositionally biased region" description="Basic residues" evidence="6">
    <location>
        <begin position="55"/>
        <end position="72"/>
    </location>
</feature>
<dbReference type="PANTHER" id="PTHR15263:SF1">
    <property type="entry name" value="NF-KAPPA-B INHIBITOR-LIKE PROTEIN 1"/>
    <property type="match status" value="1"/>
</dbReference>
<feature type="region of interest" description="Disordered" evidence="6">
    <location>
        <begin position="186"/>
        <end position="218"/>
    </location>
</feature>
<dbReference type="EMBL" id="KI911158">
    <property type="protein sequence ID" value="ETR99125.1"/>
    <property type="molecule type" value="Genomic_DNA"/>
</dbReference>
<evidence type="ECO:0000256" key="4">
    <source>
        <dbReference type="ARBA" id="ARBA00023043"/>
    </source>
</evidence>
<sequence>MNPEPASPKRRHILSSINPQQSSDKEQREATTPRDDVKPAASADGDDANADATRPRRSRLRLKGEKKRRHRSRSDERDAESGRHRHHHHHRHRHRRRRERSPTPPNPYDPPPLDPDAAFRESLFDAMADDEGAAYWEGVYGQPIHVYSDEKVGPMGELEKMTDEEYAAYVRQKMWEKTNAGLLEERARREEERKRKKEEEQQRSKEERKNRKLRDEMEASLRRAEERRRSRRWADAWDAYTKAWAAWDGSLEKLAWPVLSGQRKDVTEEAVREFFLHGIGLEEVGEQQFAAKLKEERVRWHPDKMQQRLGGQGGSDVLKDVTAIFQMVDKLWGQMRKKT</sequence>
<proteinExistence type="predicted"/>
<feature type="compositionally biased region" description="Basic and acidic residues" evidence="6">
    <location>
        <begin position="73"/>
        <end position="82"/>
    </location>
</feature>